<dbReference type="PATRIC" id="fig|1423776.4.peg.1140"/>
<evidence type="ECO:0000313" key="2">
    <source>
        <dbReference type="Proteomes" id="UP000051160"/>
    </source>
</evidence>
<dbReference type="NCBIfam" id="TIGR01683">
    <property type="entry name" value="thiS"/>
    <property type="match status" value="1"/>
</dbReference>
<accession>A0A0R1LQR5</accession>
<comment type="caution">
    <text evidence="1">The sequence shown here is derived from an EMBL/GenBank/DDBJ whole genome shotgun (WGS) entry which is preliminary data.</text>
</comment>
<dbReference type="InterPro" id="IPR016155">
    <property type="entry name" value="Mopterin_synth/thiamin_S_b"/>
</dbReference>
<dbReference type="STRING" id="1423776.FD04_GL001128"/>
<dbReference type="PANTHER" id="PTHR34472">
    <property type="entry name" value="SULFUR CARRIER PROTEIN THIS"/>
    <property type="match status" value="1"/>
</dbReference>
<dbReference type="OrthoDB" id="9798559at2"/>
<dbReference type="Pfam" id="PF02597">
    <property type="entry name" value="ThiS"/>
    <property type="match status" value="1"/>
</dbReference>
<reference evidence="1 2" key="1">
    <citation type="journal article" date="2015" name="Genome Announc.">
        <title>Expanding the biotechnology potential of lactobacilli through comparative genomics of 213 strains and associated genera.</title>
        <authorList>
            <person name="Sun Z."/>
            <person name="Harris H.M."/>
            <person name="McCann A."/>
            <person name="Guo C."/>
            <person name="Argimon S."/>
            <person name="Zhang W."/>
            <person name="Yang X."/>
            <person name="Jeffery I.B."/>
            <person name="Cooney J.C."/>
            <person name="Kagawa T.F."/>
            <person name="Liu W."/>
            <person name="Song Y."/>
            <person name="Salvetti E."/>
            <person name="Wrobel A."/>
            <person name="Rasinkangas P."/>
            <person name="Parkhill J."/>
            <person name="Rea M.C."/>
            <person name="O'Sullivan O."/>
            <person name="Ritari J."/>
            <person name="Douillard F.P."/>
            <person name="Paul Ross R."/>
            <person name="Yang R."/>
            <person name="Briner A.E."/>
            <person name="Felis G.E."/>
            <person name="de Vos W.M."/>
            <person name="Barrangou R."/>
            <person name="Klaenhammer T.R."/>
            <person name="Caufield P.W."/>
            <person name="Cui Y."/>
            <person name="Zhang H."/>
            <person name="O'Toole P.W."/>
        </authorList>
    </citation>
    <scope>NUCLEOTIDE SEQUENCE [LARGE SCALE GENOMIC DNA]</scope>
    <source>
        <strain evidence="1 2">DSM 19909</strain>
    </source>
</reference>
<dbReference type="InterPro" id="IPR003749">
    <property type="entry name" value="ThiS/MoaD-like"/>
</dbReference>
<name>A0A0R1LQR5_9LACO</name>
<dbReference type="SUPFAM" id="SSF54285">
    <property type="entry name" value="MoaD/ThiS"/>
    <property type="match status" value="1"/>
</dbReference>
<dbReference type="InterPro" id="IPR010035">
    <property type="entry name" value="Thi_S"/>
</dbReference>
<dbReference type="CDD" id="cd00565">
    <property type="entry name" value="Ubl_ThiS"/>
    <property type="match status" value="1"/>
</dbReference>
<dbReference type="RefSeq" id="WP_054701006.1">
    <property type="nucleotide sequence ID" value="NZ_AZEE01000028.1"/>
</dbReference>
<protein>
    <recommendedName>
        <fullName evidence="3">Thiamine biosynthesis protein ThiS</fullName>
    </recommendedName>
</protein>
<dbReference type="AlphaFoldDB" id="A0A0R1LQR5"/>
<proteinExistence type="predicted"/>
<dbReference type="PANTHER" id="PTHR34472:SF1">
    <property type="entry name" value="SULFUR CARRIER PROTEIN THIS"/>
    <property type="match status" value="1"/>
</dbReference>
<dbReference type="EMBL" id="AZEE01000028">
    <property type="protein sequence ID" value="KRK98150.1"/>
    <property type="molecule type" value="Genomic_DNA"/>
</dbReference>
<evidence type="ECO:0008006" key="3">
    <source>
        <dbReference type="Google" id="ProtNLM"/>
    </source>
</evidence>
<sequence>MVIVNGEPTQVTDGQTILAFLTARQTPVENIVVERNGEIVRRVDYDTTYIDPNDNLELISFVGGGR</sequence>
<evidence type="ECO:0000313" key="1">
    <source>
        <dbReference type="EMBL" id="KRK98150.1"/>
    </source>
</evidence>
<organism evidence="1 2">
    <name type="scientific">Secundilactobacillus odoratitofui DSM 19909 = JCM 15043</name>
    <dbReference type="NCBI Taxonomy" id="1423776"/>
    <lineage>
        <taxon>Bacteria</taxon>
        <taxon>Bacillati</taxon>
        <taxon>Bacillota</taxon>
        <taxon>Bacilli</taxon>
        <taxon>Lactobacillales</taxon>
        <taxon>Lactobacillaceae</taxon>
        <taxon>Secundilactobacillus</taxon>
    </lineage>
</organism>
<keyword evidence="2" id="KW-1185">Reference proteome</keyword>
<dbReference type="InterPro" id="IPR012675">
    <property type="entry name" value="Beta-grasp_dom_sf"/>
</dbReference>
<dbReference type="Gene3D" id="3.10.20.30">
    <property type="match status" value="1"/>
</dbReference>
<dbReference type="Proteomes" id="UP000051160">
    <property type="component" value="Unassembled WGS sequence"/>
</dbReference>
<gene>
    <name evidence="1" type="ORF">FD04_GL001128</name>
</gene>